<dbReference type="RefSeq" id="XP_056049382.1">
    <property type="nucleotide sequence ID" value="XM_056195788.1"/>
</dbReference>
<organism evidence="2 3">
    <name type="scientific">Akanthomyces muscarius</name>
    <name type="common">Entomopathogenic fungus</name>
    <name type="synonym">Lecanicillium muscarium</name>
    <dbReference type="NCBI Taxonomy" id="2231603"/>
    <lineage>
        <taxon>Eukaryota</taxon>
        <taxon>Fungi</taxon>
        <taxon>Dikarya</taxon>
        <taxon>Ascomycota</taxon>
        <taxon>Pezizomycotina</taxon>
        <taxon>Sordariomycetes</taxon>
        <taxon>Hypocreomycetidae</taxon>
        <taxon>Hypocreales</taxon>
        <taxon>Cordycipitaceae</taxon>
        <taxon>Akanthomyces</taxon>
    </lineage>
</organism>
<keyword evidence="3" id="KW-1185">Reference proteome</keyword>
<feature type="region of interest" description="Disordered" evidence="1">
    <location>
        <begin position="1"/>
        <end position="22"/>
    </location>
</feature>
<gene>
    <name evidence="2" type="ORF">LMH87_004550</name>
</gene>
<dbReference type="AlphaFoldDB" id="A0A9W8Q5V8"/>
<feature type="compositionally biased region" description="Polar residues" evidence="1">
    <location>
        <begin position="1"/>
        <end position="12"/>
    </location>
</feature>
<comment type="caution">
    <text evidence="2">The sequence shown here is derived from an EMBL/GenBank/DDBJ whole genome shotgun (WGS) entry which is preliminary data.</text>
</comment>
<accession>A0A9W8Q5V8</accession>
<reference evidence="2" key="1">
    <citation type="journal article" date="2023" name="Access Microbiol">
        <title>De-novo genome assembly for Akanthomyces muscarius, a biocontrol agent of insect agricultural pests.</title>
        <authorList>
            <person name="Erdos Z."/>
            <person name="Studholme D.J."/>
            <person name="Raymond B."/>
            <person name="Sharma M."/>
        </authorList>
    </citation>
    <scope>NUCLEOTIDE SEQUENCE</scope>
    <source>
        <strain evidence="2">Ve6</strain>
    </source>
</reference>
<dbReference type="Proteomes" id="UP001144673">
    <property type="component" value="Chromosome 2"/>
</dbReference>
<sequence>MRGHYSTGTPYQLLQEPPPSRSLGDRSIQALFHQLVPIASVQRRAKIFSMKSARLLWGVQTYATLITI</sequence>
<name>A0A9W8Q5V8_AKAMU</name>
<dbReference type="KEGG" id="amus:LMH87_004550"/>
<protein>
    <submittedName>
        <fullName evidence="2">Uncharacterized protein</fullName>
    </submittedName>
</protein>
<evidence type="ECO:0000313" key="3">
    <source>
        <dbReference type="Proteomes" id="UP001144673"/>
    </source>
</evidence>
<dbReference type="EMBL" id="JAJHUN010000011">
    <property type="protein sequence ID" value="KAJ4145712.1"/>
    <property type="molecule type" value="Genomic_DNA"/>
</dbReference>
<dbReference type="GeneID" id="80891709"/>
<evidence type="ECO:0000313" key="2">
    <source>
        <dbReference type="EMBL" id="KAJ4145712.1"/>
    </source>
</evidence>
<evidence type="ECO:0000256" key="1">
    <source>
        <dbReference type="SAM" id="MobiDB-lite"/>
    </source>
</evidence>
<proteinExistence type="predicted"/>